<gene>
    <name evidence="3" type="ORF">POI8812_02073</name>
</gene>
<evidence type="ECO:0000313" key="4">
    <source>
        <dbReference type="Proteomes" id="UP000244932"/>
    </source>
</evidence>
<dbReference type="RefSeq" id="WP_245895341.1">
    <property type="nucleotide sequence ID" value="NZ_OMKW01000002.1"/>
</dbReference>
<dbReference type="AlphaFoldDB" id="A0A2R8AC03"/>
<organism evidence="3 4">
    <name type="scientific">Pontivivens insulae</name>
    <dbReference type="NCBI Taxonomy" id="1639689"/>
    <lineage>
        <taxon>Bacteria</taxon>
        <taxon>Pseudomonadati</taxon>
        <taxon>Pseudomonadota</taxon>
        <taxon>Alphaproteobacteria</taxon>
        <taxon>Rhodobacterales</taxon>
        <taxon>Paracoccaceae</taxon>
        <taxon>Pontivivens</taxon>
    </lineage>
</organism>
<dbReference type="Proteomes" id="UP000244932">
    <property type="component" value="Unassembled WGS sequence"/>
</dbReference>
<sequence>MMTTLKTHARILAGTLLVAACTGAVGASIARSDIVQQGGEICVLSNGIPDHETGTFPNAGNPHSISVQDHEYCVDATPTRGTTAQQSGGTVGIALNGIPIRPGTADWYDASSPRGHSRDRSSGWNLEGMGSADLLGIDAAGAHVDNQGIYHYHGPSDVLMAGMDGTHLGYAADGFEIHYVSSAMTSSWQLKSGTRPSEPFGAYDGSYVEDWEYVSGSGDLDQCNGGYLNGEFVYFATDTYPFFPRCFWGEISTNFAQGGGGAAAVGLQPGQPPRGPAPRRL</sequence>
<evidence type="ECO:0000313" key="3">
    <source>
        <dbReference type="EMBL" id="SPF29756.1"/>
    </source>
</evidence>
<dbReference type="PROSITE" id="PS51257">
    <property type="entry name" value="PROKAR_LIPOPROTEIN"/>
    <property type="match status" value="1"/>
</dbReference>
<evidence type="ECO:0000259" key="2">
    <source>
        <dbReference type="Pfam" id="PF14240"/>
    </source>
</evidence>
<feature type="domain" description="YHYH" evidence="2">
    <location>
        <begin position="74"/>
        <end position="249"/>
    </location>
</feature>
<evidence type="ECO:0000256" key="1">
    <source>
        <dbReference type="SAM" id="SignalP"/>
    </source>
</evidence>
<reference evidence="3 4" key="1">
    <citation type="submission" date="2018-03" db="EMBL/GenBank/DDBJ databases">
        <authorList>
            <person name="Keele B.F."/>
        </authorList>
    </citation>
    <scope>NUCLEOTIDE SEQUENCE [LARGE SCALE GENOMIC DNA]</scope>
    <source>
        <strain evidence="3 4">CeCT 8812</strain>
    </source>
</reference>
<keyword evidence="1" id="KW-0732">Signal</keyword>
<dbReference type="EMBL" id="OMKW01000002">
    <property type="protein sequence ID" value="SPF29756.1"/>
    <property type="molecule type" value="Genomic_DNA"/>
</dbReference>
<dbReference type="InterPro" id="IPR025924">
    <property type="entry name" value="YHYH_dom"/>
</dbReference>
<feature type="signal peptide" evidence="1">
    <location>
        <begin position="1"/>
        <end position="27"/>
    </location>
</feature>
<accession>A0A2R8AC03</accession>
<protein>
    <recommendedName>
        <fullName evidence="2">YHYH domain-containing protein</fullName>
    </recommendedName>
</protein>
<feature type="chain" id="PRO_5015321895" description="YHYH domain-containing protein" evidence="1">
    <location>
        <begin position="28"/>
        <end position="281"/>
    </location>
</feature>
<name>A0A2R8AC03_9RHOB</name>
<dbReference type="Pfam" id="PF14240">
    <property type="entry name" value="YHYH"/>
    <property type="match status" value="1"/>
</dbReference>
<proteinExistence type="predicted"/>
<keyword evidence="4" id="KW-1185">Reference proteome</keyword>